<evidence type="ECO:0000256" key="5">
    <source>
        <dbReference type="ARBA" id="ARBA00023136"/>
    </source>
</evidence>
<evidence type="ECO:0000313" key="9">
    <source>
        <dbReference type="EMBL" id="KAA8994896.1"/>
    </source>
</evidence>
<dbReference type="Proteomes" id="UP000326367">
    <property type="component" value="Unassembled WGS sequence"/>
</dbReference>
<dbReference type="Pfam" id="PF02687">
    <property type="entry name" value="FtsX"/>
    <property type="match status" value="1"/>
</dbReference>
<dbReference type="EMBL" id="VYKI01000028">
    <property type="protein sequence ID" value="KAA8994896.1"/>
    <property type="molecule type" value="Genomic_DNA"/>
</dbReference>
<keyword evidence="3 7" id="KW-0812">Transmembrane</keyword>
<comment type="caution">
    <text evidence="9">The sequence shown here is derived from an EMBL/GenBank/DDBJ whole genome shotgun (WGS) entry which is preliminary data.</text>
</comment>
<evidence type="ECO:0000313" key="10">
    <source>
        <dbReference type="Proteomes" id="UP000326367"/>
    </source>
</evidence>
<keyword evidence="10" id="KW-1185">Reference proteome</keyword>
<feature type="transmembrane region" description="Helical" evidence="7">
    <location>
        <begin position="333"/>
        <end position="359"/>
    </location>
</feature>
<reference evidence="9 10" key="1">
    <citation type="journal article" date="2020" name="Antonie Van Leeuwenhoek">
        <title>Stenotrophomonas cyclobalanopsidis sp. nov., isolated from the leaf spot disease of Cyclobalanopsis patelliformis.</title>
        <authorList>
            <person name="Bian D.R."/>
            <person name="Xue H."/>
            <person name="Piao C.G."/>
            <person name="Li Y."/>
        </authorList>
    </citation>
    <scope>NUCLEOTIDE SEQUENCE [LARGE SCALE GENOMIC DNA]</scope>
    <source>
        <strain evidence="9 10">TPQG1-4</strain>
    </source>
</reference>
<keyword evidence="5 7" id="KW-0472">Membrane</keyword>
<dbReference type="RefSeq" id="WP_150455680.1">
    <property type="nucleotide sequence ID" value="NZ_VYKI01000028.1"/>
</dbReference>
<evidence type="ECO:0000256" key="4">
    <source>
        <dbReference type="ARBA" id="ARBA00022989"/>
    </source>
</evidence>
<proteinExistence type="inferred from homology"/>
<evidence type="ECO:0000256" key="2">
    <source>
        <dbReference type="ARBA" id="ARBA00022475"/>
    </source>
</evidence>
<organism evidence="9 10">
    <name type="scientific">Stenotrophomonas cyclobalanopsidis</name>
    <dbReference type="NCBI Taxonomy" id="2771362"/>
    <lineage>
        <taxon>Bacteria</taxon>
        <taxon>Pseudomonadati</taxon>
        <taxon>Pseudomonadota</taxon>
        <taxon>Gammaproteobacteria</taxon>
        <taxon>Lysobacterales</taxon>
        <taxon>Lysobacteraceae</taxon>
        <taxon>Stenotrophomonas</taxon>
    </lineage>
</organism>
<comment type="subcellular location">
    <subcellularLocation>
        <location evidence="1">Cell membrane</location>
        <topology evidence="1">Multi-pass membrane protein</topology>
    </subcellularLocation>
</comment>
<feature type="domain" description="ABC3 transporter permease C-terminal" evidence="8">
    <location>
        <begin position="292"/>
        <end position="404"/>
    </location>
</feature>
<dbReference type="PANTHER" id="PTHR30572">
    <property type="entry name" value="MEMBRANE COMPONENT OF TRANSPORTER-RELATED"/>
    <property type="match status" value="1"/>
</dbReference>
<evidence type="ECO:0000256" key="3">
    <source>
        <dbReference type="ARBA" id="ARBA00022692"/>
    </source>
</evidence>
<feature type="transmembrane region" description="Helical" evidence="7">
    <location>
        <begin position="289"/>
        <end position="313"/>
    </location>
</feature>
<gene>
    <name evidence="9" type="ORF">FJU31_16385</name>
</gene>
<feature type="transmembrane region" description="Helical" evidence="7">
    <location>
        <begin position="20"/>
        <end position="43"/>
    </location>
</feature>
<comment type="similarity">
    <text evidence="6">Belongs to the ABC-4 integral membrane protein family.</text>
</comment>
<dbReference type="InterPro" id="IPR050250">
    <property type="entry name" value="Macrolide_Exporter_MacB"/>
</dbReference>
<dbReference type="PANTHER" id="PTHR30572:SF4">
    <property type="entry name" value="ABC TRANSPORTER PERMEASE YTRF"/>
    <property type="match status" value="1"/>
</dbReference>
<feature type="transmembrane region" description="Helical" evidence="7">
    <location>
        <begin position="371"/>
        <end position="394"/>
    </location>
</feature>
<protein>
    <submittedName>
        <fullName evidence="9">FtsX-like permease family protein</fullName>
    </submittedName>
</protein>
<evidence type="ECO:0000259" key="8">
    <source>
        <dbReference type="Pfam" id="PF02687"/>
    </source>
</evidence>
<name>A0ABQ6SXC2_9GAMM</name>
<dbReference type="InterPro" id="IPR003838">
    <property type="entry name" value="ABC3_permease_C"/>
</dbReference>
<keyword evidence="4 7" id="KW-1133">Transmembrane helix</keyword>
<evidence type="ECO:0000256" key="6">
    <source>
        <dbReference type="ARBA" id="ARBA00038076"/>
    </source>
</evidence>
<evidence type="ECO:0000256" key="7">
    <source>
        <dbReference type="SAM" id="Phobius"/>
    </source>
</evidence>
<accession>A0ABQ6SXC2</accession>
<keyword evidence="2" id="KW-1003">Cell membrane</keyword>
<evidence type="ECO:0000256" key="1">
    <source>
        <dbReference type="ARBA" id="ARBA00004651"/>
    </source>
</evidence>
<sequence>MKVVHAMVTTLRTVSKHLTVVGLMVLQISVSMAVLANISTIVLEASERIDAESGLSEARIAVVQNIGVIGFDDAATSSGAGLRALRDVPGISAAALGPVPFAVERGSVRLEKSNRDASGHPYIYFGSEQLASVLGTSVVQGVALDSLQAPAVEDVLESNSTLAVPAVVTRSLAKRLFPAGDALGKMIHTEVWGSYPLTLRVVGITEDFRSASTGDASDYEAVISEVKIDTQSVGGLYAVRRSVPFDLEAKRAVIRALSSSMPGFVQEPVRSVAELRTAHFAKDASRSSVLLAVIVVVTASSALGVFGMSHYWVCARHRSIAIRRALGASRRDVVALFAVESAVVAGLGVIVGAGLAVVANRLLALQLEMPAVSAASVALGAGLTLLSCQIAALIPALGAAKVDPALAFRQR</sequence>